<dbReference type="AlphaFoldDB" id="A0A811NNW3"/>
<reference evidence="6" key="1">
    <citation type="submission" date="2020-10" db="EMBL/GenBank/DDBJ databases">
        <authorList>
            <person name="Han B."/>
            <person name="Lu T."/>
            <person name="Zhao Q."/>
            <person name="Huang X."/>
            <person name="Zhao Y."/>
        </authorList>
    </citation>
    <scope>NUCLEOTIDE SEQUENCE</scope>
</reference>
<evidence type="ECO:0000313" key="7">
    <source>
        <dbReference type="Proteomes" id="UP000604825"/>
    </source>
</evidence>
<dbReference type="InterPro" id="IPR010399">
    <property type="entry name" value="Tify_dom"/>
</dbReference>
<comment type="domain">
    <text evidence="4">The jas domain is required for interaction with COI1.</text>
</comment>
<dbReference type="EMBL" id="CAJGYO010000005">
    <property type="protein sequence ID" value="CAD6228389.1"/>
    <property type="molecule type" value="Genomic_DNA"/>
</dbReference>
<dbReference type="GO" id="GO:0005634">
    <property type="term" value="C:nucleus"/>
    <property type="evidence" value="ECO:0007669"/>
    <property type="project" value="UniProtKB-SubCell"/>
</dbReference>
<proteinExistence type="inferred from homology"/>
<dbReference type="GO" id="GO:0009611">
    <property type="term" value="P:response to wounding"/>
    <property type="evidence" value="ECO:0007669"/>
    <property type="project" value="UniProtKB-UniRule"/>
</dbReference>
<keyword evidence="3" id="KW-0832">Ubl conjugation</keyword>
<keyword evidence="7" id="KW-1185">Reference proteome</keyword>
<dbReference type="OrthoDB" id="1914366at2759"/>
<dbReference type="InterPro" id="IPR018467">
    <property type="entry name" value="CCT_CS"/>
</dbReference>
<sequence>MASSSGDLTNGGGATASAPTMTTTKLLTMFYNGGVAVFHLPQDKAEALMKMAAGDEDGGDDGRRHRRPNHGEELLAKLRQGQGNNSLSCYVAHAEMMPMASKRSLQRFFQKRKERSHHEFTVLNKAS</sequence>
<comment type="similarity">
    <text evidence="1 4">Belongs to the TIFY/JAZ family.</text>
</comment>
<dbReference type="Pfam" id="PF06200">
    <property type="entry name" value="tify"/>
    <property type="match status" value="1"/>
</dbReference>
<dbReference type="Proteomes" id="UP000604825">
    <property type="component" value="Unassembled WGS sequence"/>
</dbReference>
<organism evidence="6 7">
    <name type="scientific">Miscanthus lutarioriparius</name>
    <dbReference type="NCBI Taxonomy" id="422564"/>
    <lineage>
        <taxon>Eukaryota</taxon>
        <taxon>Viridiplantae</taxon>
        <taxon>Streptophyta</taxon>
        <taxon>Embryophyta</taxon>
        <taxon>Tracheophyta</taxon>
        <taxon>Spermatophyta</taxon>
        <taxon>Magnoliopsida</taxon>
        <taxon>Liliopsida</taxon>
        <taxon>Poales</taxon>
        <taxon>Poaceae</taxon>
        <taxon>PACMAD clade</taxon>
        <taxon>Panicoideae</taxon>
        <taxon>Andropogonodae</taxon>
        <taxon>Andropogoneae</taxon>
        <taxon>Saccharinae</taxon>
        <taxon>Miscanthus</taxon>
    </lineage>
</organism>
<dbReference type="PROSITE" id="PS51320">
    <property type="entry name" value="TIFY"/>
    <property type="match status" value="1"/>
</dbReference>
<dbReference type="GO" id="GO:2000022">
    <property type="term" value="P:regulation of jasmonic acid mediated signaling pathway"/>
    <property type="evidence" value="ECO:0007669"/>
    <property type="project" value="UniProtKB-UniRule"/>
</dbReference>
<dbReference type="PANTHER" id="PTHR33077:SF157">
    <property type="entry name" value="PROTEIN TIFY"/>
    <property type="match status" value="1"/>
</dbReference>
<evidence type="ECO:0000256" key="1">
    <source>
        <dbReference type="ARBA" id="ARBA00008614"/>
    </source>
</evidence>
<dbReference type="SMART" id="SM00979">
    <property type="entry name" value="TIFY"/>
    <property type="match status" value="1"/>
</dbReference>
<dbReference type="InterPro" id="IPR040390">
    <property type="entry name" value="TIFY/JAZ"/>
</dbReference>
<evidence type="ECO:0000256" key="4">
    <source>
        <dbReference type="RuleBase" id="RU369065"/>
    </source>
</evidence>
<protein>
    <recommendedName>
        <fullName evidence="4">Protein TIFY</fullName>
    </recommendedName>
    <alternativeName>
        <fullName evidence="4">Jasmonate ZIM domain-containing protein</fullName>
    </alternativeName>
</protein>
<evidence type="ECO:0000259" key="5">
    <source>
        <dbReference type="PROSITE" id="PS51320"/>
    </source>
</evidence>
<keyword evidence="4" id="KW-0539">Nucleus</keyword>
<evidence type="ECO:0000313" key="6">
    <source>
        <dbReference type="EMBL" id="CAD6228389.1"/>
    </source>
</evidence>
<dbReference type="PANTHER" id="PTHR33077">
    <property type="entry name" value="PROTEIN TIFY 4A-RELATED-RELATED"/>
    <property type="match status" value="1"/>
</dbReference>
<comment type="subcellular location">
    <subcellularLocation>
        <location evidence="4">Nucleus</location>
    </subcellularLocation>
</comment>
<keyword evidence="2 4" id="KW-1184">Jasmonic acid signaling pathway</keyword>
<evidence type="ECO:0000256" key="3">
    <source>
        <dbReference type="ARBA" id="ARBA00022843"/>
    </source>
</evidence>
<gene>
    <name evidence="6" type="ORF">NCGR_LOCUS19189</name>
</gene>
<dbReference type="GO" id="GO:0031347">
    <property type="term" value="P:regulation of defense response"/>
    <property type="evidence" value="ECO:0007669"/>
    <property type="project" value="UniProtKB-UniRule"/>
</dbReference>
<feature type="domain" description="Tify" evidence="5">
    <location>
        <begin position="20"/>
        <end position="54"/>
    </location>
</feature>
<name>A0A811NNW3_9POAL</name>
<accession>A0A811NNW3</accession>
<comment type="function">
    <text evidence="4">Repressor of jasmonate responses.</text>
</comment>
<comment type="caution">
    <text evidence="6">The sequence shown here is derived from an EMBL/GenBank/DDBJ whole genome shotgun (WGS) entry which is preliminary data.</text>
</comment>
<evidence type="ECO:0000256" key="2">
    <source>
        <dbReference type="ARBA" id="ARBA00022819"/>
    </source>
</evidence>
<dbReference type="Pfam" id="PF09425">
    <property type="entry name" value="Jas_motif"/>
    <property type="match status" value="1"/>
</dbReference>